<name>X1NY41_9ZZZZ</name>
<reference evidence="1" key="1">
    <citation type="journal article" date="2014" name="Front. Microbiol.">
        <title>High frequency of phylogenetically diverse reductive dehalogenase-homologous genes in deep subseafloor sedimentary metagenomes.</title>
        <authorList>
            <person name="Kawai M."/>
            <person name="Futagami T."/>
            <person name="Toyoda A."/>
            <person name="Takaki Y."/>
            <person name="Nishi S."/>
            <person name="Hori S."/>
            <person name="Arai W."/>
            <person name="Tsubouchi T."/>
            <person name="Morono Y."/>
            <person name="Uchiyama I."/>
            <person name="Ito T."/>
            <person name="Fujiyama A."/>
            <person name="Inagaki F."/>
            <person name="Takami H."/>
        </authorList>
    </citation>
    <scope>NUCLEOTIDE SEQUENCE</scope>
    <source>
        <strain evidence="1">Expedition CK06-06</strain>
    </source>
</reference>
<protein>
    <submittedName>
        <fullName evidence="1">Uncharacterized protein</fullName>
    </submittedName>
</protein>
<dbReference type="AlphaFoldDB" id="X1NY41"/>
<dbReference type="EMBL" id="BARV01013530">
    <property type="protein sequence ID" value="GAI23584.1"/>
    <property type="molecule type" value="Genomic_DNA"/>
</dbReference>
<sequence length="51" mass="5867">AILILLLLDRFVFEGKISDWFFGQLKLRGQSQGIEAEDTSMFFEGRSLDDL</sequence>
<proteinExistence type="predicted"/>
<organism evidence="1">
    <name type="scientific">marine sediment metagenome</name>
    <dbReference type="NCBI Taxonomy" id="412755"/>
    <lineage>
        <taxon>unclassified sequences</taxon>
        <taxon>metagenomes</taxon>
        <taxon>ecological metagenomes</taxon>
    </lineage>
</organism>
<evidence type="ECO:0000313" key="1">
    <source>
        <dbReference type="EMBL" id="GAI23584.1"/>
    </source>
</evidence>
<feature type="non-terminal residue" evidence="1">
    <location>
        <position position="1"/>
    </location>
</feature>
<comment type="caution">
    <text evidence="1">The sequence shown here is derived from an EMBL/GenBank/DDBJ whole genome shotgun (WGS) entry which is preliminary data.</text>
</comment>
<accession>X1NY41</accession>
<gene>
    <name evidence="1" type="ORF">S06H3_24366</name>
</gene>